<dbReference type="RefSeq" id="WP_058461095.1">
    <property type="nucleotide sequence ID" value="NZ_CAAAIY010000020.1"/>
</dbReference>
<organism evidence="6 7">
    <name type="scientific">Legionella bozemanae</name>
    <name type="common">Fluoribacter bozemanae</name>
    <dbReference type="NCBI Taxonomy" id="447"/>
    <lineage>
        <taxon>Bacteria</taxon>
        <taxon>Pseudomonadati</taxon>
        <taxon>Pseudomonadota</taxon>
        <taxon>Gammaproteobacteria</taxon>
        <taxon>Legionellales</taxon>
        <taxon>Legionellaceae</taxon>
        <taxon>Legionella</taxon>
    </lineage>
</organism>
<sequence>MICFNQPPHTGKELDYIRRAFYNKKISGDGEFTQKCNRWFEEKFYIKKTLLTTSGTHALEMTAILANIMPGDEVIAPSFTFVSTVNPFVMRGARIKFVDIRPDTMNINEQLIEAAITSRTKAIVVVHYAGISCEMDAIMAIAKNYNLLVIEDAAQGVMSSYKGRALGSIGDMAVFSFHETKNYSMGEGGAILLNKSKYVERAEIIREKGTNRSKFVRGEIDKYTWCDIGSSYLPSDINAAYLWAQLEVAHEINQDRLRSWHIYHSHLLQLAHDGCIELPTIPEYCIHNGHMYYIKCKDLAMRTQLMRMLKSRNIVTAFHYVPLHTTAVSAQYAEFVGEDKYTSIESERLLRLPLYYGLKPDDISVVIENIYNFMKSYS</sequence>
<dbReference type="SUPFAM" id="SSF53383">
    <property type="entry name" value="PLP-dependent transferases"/>
    <property type="match status" value="1"/>
</dbReference>
<dbReference type="STRING" id="447.Lboz_3611"/>
<reference evidence="6 7" key="1">
    <citation type="submission" date="2015-11" db="EMBL/GenBank/DDBJ databases">
        <title>Genomic analysis of 38 Legionella species identifies large and diverse effector repertoires.</title>
        <authorList>
            <person name="Burstein D."/>
            <person name="Amaro F."/>
            <person name="Zusman T."/>
            <person name="Lifshitz Z."/>
            <person name="Cohen O."/>
            <person name="Gilbert J.A."/>
            <person name="Pupko T."/>
            <person name="Shuman H.A."/>
            <person name="Segal G."/>
        </authorList>
    </citation>
    <scope>NUCLEOTIDE SEQUENCE [LARGE SCALE GENOMIC DNA]</scope>
    <source>
        <strain evidence="6 7">WIGA</strain>
    </source>
</reference>
<name>A0A0W0R6P6_LEGBO</name>
<evidence type="ECO:0000256" key="2">
    <source>
        <dbReference type="ARBA" id="ARBA00037999"/>
    </source>
</evidence>
<dbReference type="GO" id="GO:0019180">
    <property type="term" value="F:dTDP-4-amino-4,6-dideoxygalactose transaminase activity"/>
    <property type="evidence" value="ECO:0007669"/>
    <property type="project" value="TreeGrafter"/>
</dbReference>
<keyword evidence="7" id="KW-1185">Reference proteome</keyword>
<dbReference type="InterPro" id="IPR015424">
    <property type="entry name" value="PyrdxlP-dep_Trfase"/>
</dbReference>
<evidence type="ECO:0000256" key="5">
    <source>
        <dbReference type="RuleBase" id="RU004508"/>
    </source>
</evidence>
<dbReference type="AlphaFoldDB" id="A0A0W0R6P6"/>
<dbReference type="PATRIC" id="fig|447.4.peg.3874"/>
<accession>A0A0W0R6P6</accession>
<dbReference type="InterPro" id="IPR015421">
    <property type="entry name" value="PyrdxlP-dep_Trfase_major"/>
</dbReference>
<dbReference type="PANTHER" id="PTHR30244:SF34">
    <property type="entry name" value="DTDP-4-AMINO-4,6-DIDEOXYGALACTOSE TRANSAMINASE"/>
    <property type="match status" value="1"/>
</dbReference>
<keyword evidence="1 4" id="KW-0663">Pyridoxal phosphate</keyword>
<evidence type="ECO:0000313" key="7">
    <source>
        <dbReference type="Proteomes" id="UP000054695"/>
    </source>
</evidence>
<feature type="modified residue" description="N6-(pyridoxal phosphate)lysine" evidence="4">
    <location>
        <position position="181"/>
    </location>
</feature>
<comment type="caution">
    <text evidence="6">The sequence shown here is derived from an EMBL/GenBank/DDBJ whole genome shotgun (WGS) entry which is preliminary data.</text>
</comment>
<proteinExistence type="inferred from homology"/>
<dbReference type="FunFam" id="3.40.640.10:FF:000037">
    <property type="entry name" value="dTDP-4-amino-4,6-dideoxygalactose transaminase"/>
    <property type="match status" value="1"/>
</dbReference>
<comment type="similarity">
    <text evidence="2 5">Belongs to the DegT/DnrJ/EryC1 family.</text>
</comment>
<protein>
    <submittedName>
        <fullName evidence="6">Polysaccharide biosynthesis protein</fullName>
    </submittedName>
</protein>
<dbReference type="GO" id="GO:0030170">
    <property type="term" value="F:pyridoxal phosphate binding"/>
    <property type="evidence" value="ECO:0007669"/>
    <property type="project" value="TreeGrafter"/>
</dbReference>
<evidence type="ECO:0000256" key="3">
    <source>
        <dbReference type="PIRSR" id="PIRSR000390-1"/>
    </source>
</evidence>
<dbReference type="Pfam" id="PF01041">
    <property type="entry name" value="DegT_DnrJ_EryC1"/>
    <property type="match status" value="1"/>
</dbReference>
<dbReference type="Gene3D" id="3.40.640.10">
    <property type="entry name" value="Type I PLP-dependent aspartate aminotransferase-like (Major domain)"/>
    <property type="match status" value="1"/>
</dbReference>
<dbReference type="InterPro" id="IPR012749">
    <property type="entry name" value="WecE-like"/>
</dbReference>
<dbReference type="OrthoDB" id="9804264at2"/>
<dbReference type="GO" id="GO:0000271">
    <property type="term" value="P:polysaccharide biosynthetic process"/>
    <property type="evidence" value="ECO:0007669"/>
    <property type="project" value="TreeGrafter"/>
</dbReference>
<gene>
    <name evidence="6" type="ORF">Lboz_3611</name>
</gene>
<dbReference type="InterPro" id="IPR000653">
    <property type="entry name" value="DegT/StrS_aminotransferase"/>
</dbReference>
<dbReference type="Proteomes" id="UP000054695">
    <property type="component" value="Unassembled WGS sequence"/>
</dbReference>
<dbReference type="NCBIfam" id="TIGR02379">
    <property type="entry name" value="ECA_wecE"/>
    <property type="match status" value="1"/>
</dbReference>
<dbReference type="EMBL" id="LNXU01000060">
    <property type="protein sequence ID" value="KTC66716.1"/>
    <property type="molecule type" value="Genomic_DNA"/>
</dbReference>
<dbReference type="PIRSF" id="PIRSF000390">
    <property type="entry name" value="PLP_StrS"/>
    <property type="match status" value="1"/>
</dbReference>
<evidence type="ECO:0000256" key="1">
    <source>
        <dbReference type="ARBA" id="ARBA00022898"/>
    </source>
</evidence>
<evidence type="ECO:0000313" key="6">
    <source>
        <dbReference type="EMBL" id="KTC66716.1"/>
    </source>
</evidence>
<evidence type="ECO:0000256" key="4">
    <source>
        <dbReference type="PIRSR" id="PIRSR000390-2"/>
    </source>
</evidence>
<dbReference type="NCBIfam" id="NF008687">
    <property type="entry name" value="PRK11706.1"/>
    <property type="match status" value="1"/>
</dbReference>
<dbReference type="PANTHER" id="PTHR30244">
    <property type="entry name" value="TRANSAMINASE"/>
    <property type="match status" value="1"/>
</dbReference>
<feature type="active site" description="Proton acceptor" evidence="3">
    <location>
        <position position="181"/>
    </location>
</feature>
<dbReference type="CDD" id="cd00616">
    <property type="entry name" value="AHBA_syn"/>
    <property type="match status" value="1"/>
</dbReference>